<keyword evidence="1" id="KW-0472">Membrane</keyword>
<comment type="caution">
    <text evidence="2">The sequence shown here is derived from an EMBL/GenBank/DDBJ whole genome shotgun (WGS) entry which is preliminary data.</text>
</comment>
<dbReference type="AlphaFoldDB" id="A0AAD4MU04"/>
<gene>
    <name evidence="2" type="ORF">DdX_14731</name>
</gene>
<dbReference type="Proteomes" id="UP001201812">
    <property type="component" value="Unassembled WGS sequence"/>
</dbReference>
<feature type="transmembrane region" description="Helical" evidence="1">
    <location>
        <begin position="83"/>
        <end position="102"/>
    </location>
</feature>
<accession>A0AAD4MU04</accession>
<evidence type="ECO:0000313" key="2">
    <source>
        <dbReference type="EMBL" id="KAI1703679.1"/>
    </source>
</evidence>
<keyword evidence="1" id="KW-1133">Transmembrane helix</keyword>
<protein>
    <submittedName>
        <fullName evidence="2">Uncharacterized protein</fullName>
    </submittedName>
</protein>
<sequence length="147" mass="16896">MVENLGIRKADDKVAQCLTEVYFIPGNGNNLADQIQQKIENNNRSKIITFMGHLYMAVYMIAIYVFCCMMGMDSWFLGTLNQLPWVSDFSTVMVPSWVILWASNKIRALMIKELRIEKWPLVGKLVVNIQKQTKLVAVFGNNRSNFN</sequence>
<keyword evidence="1" id="KW-0812">Transmembrane</keyword>
<dbReference type="EMBL" id="JAKKPZ010000078">
    <property type="protein sequence ID" value="KAI1703679.1"/>
    <property type="molecule type" value="Genomic_DNA"/>
</dbReference>
<evidence type="ECO:0000313" key="3">
    <source>
        <dbReference type="Proteomes" id="UP001201812"/>
    </source>
</evidence>
<feature type="transmembrane region" description="Helical" evidence="1">
    <location>
        <begin position="54"/>
        <end position="77"/>
    </location>
</feature>
<proteinExistence type="predicted"/>
<evidence type="ECO:0000256" key="1">
    <source>
        <dbReference type="SAM" id="Phobius"/>
    </source>
</evidence>
<organism evidence="2 3">
    <name type="scientific">Ditylenchus destructor</name>
    <dbReference type="NCBI Taxonomy" id="166010"/>
    <lineage>
        <taxon>Eukaryota</taxon>
        <taxon>Metazoa</taxon>
        <taxon>Ecdysozoa</taxon>
        <taxon>Nematoda</taxon>
        <taxon>Chromadorea</taxon>
        <taxon>Rhabditida</taxon>
        <taxon>Tylenchina</taxon>
        <taxon>Tylenchomorpha</taxon>
        <taxon>Sphaerularioidea</taxon>
        <taxon>Anguinidae</taxon>
        <taxon>Anguininae</taxon>
        <taxon>Ditylenchus</taxon>
    </lineage>
</organism>
<reference evidence="2" key="1">
    <citation type="submission" date="2022-01" db="EMBL/GenBank/DDBJ databases">
        <title>Genome Sequence Resource for Two Populations of Ditylenchus destructor, the Migratory Endoparasitic Phytonematode.</title>
        <authorList>
            <person name="Zhang H."/>
            <person name="Lin R."/>
            <person name="Xie B."/>
        </authorList>
    </citation>
    <scope>NUCLEOTIDE SEQUENCE</scope>
    <source>
        <strain evidence="2">BazhouSP</strain>
    </source>
</reference>
<name>A0AAD4MU04_9BILA</name>
<keyword evidence="3" id="KW-1185">Reference proteome</keyword>